<evidence type="ECO:0000259" key="13">
    <source>
        <dbReference type="Pfam" id="PF22776"/>
    </source>
</evidence>
<gene>
    <name evidence="14" type="ORF">BAE44_0012546</name>
</gene>
<feature type="region of interest" description="Disordered" evidence="11">
    <location>
        <begin position="1"/>
        <end position="23"/>
    </location>
</feature>
<dbReference type="STRING" id="888268.A0A1E5VMT3"/>
<keyword evidence="7 10" id="KW-1133">Transmembrane helix</keyword>
<dbReference type="PANTHER" id="PTHR30540">
    <property type="entry name" value="OSMOTIC STRESS POTASSIUM TRANSPORTER"/>
    <property type="match status" value="1"/>
</dbReference>
<feature type="transmembrane region" description="Helical" evidence="10">
    <location>
        <begin position="983"/>
        <end position="1001"/>
    </location>
</feature>
<comment type="similarity">
    <text evidence="2 10">Belongs to the HAK/KUP transporter (TC 2.A.72.3) family.</text>
</comment>
<feature type="transmembrane region" description="Helical" evidence="10">
    <location>
        <begin position="940"/>
        <end position="963"/>
    </location>
</feature>
<comment type="caution">
    <text evidence="10">Lacks conserved residue(s) required for the propagation of feature annotation.</text>
</comment>
<feature type="transmembrane region" description="Helical" evidence="10">
    <location>
        <begin position="175"/>
        <end position="207"/>
    </location>
</feature>
<organism evidence="14 15">
    <name type="scientific">Dichanthelium oligosanthes</name>
    <dbReference type="NCBI Taxonomy" id="888268"/>
    <lineage>
        <taxon>Eukaryota</taxon>
        <taxon>Viridiplantae</taxon>
        <taxon>Streptophyta</taxon>
        <taxon>Embryophyta</taxon>
        <taxon>Tracheophyta</taxon>
        <taxon>Spermatophyta</taxon>
        <taxon>Magnoliopsida</taxon>
        <taxon>Liliopsida</taxon>
        <taxon>Poales</taxon>
        <taxon>Poaceae</taxon>
        <taxon>PACMAD clade</taxon>
        <taxon>Panicoideae</taxon>
        <taxon>Panicodae</taxon>
        <taxon>Paniceae</taxon>
        <taxon>Dichantheliinae</taxon>
        <taxon>Dichanthelium</taxon>
    </lineage>
</organism>
<proteinExistence type="inferred from homology"/>
<feature type="domain" description="K+ potassium transporter integral membrane" evidence="12">
    <location>
        <begin position="742"/>
        <end position="1230"/>
    </location>
</feature>
<dbReference type="Pfam" id="PF02705">
    <property type="entry name" value="K_trans"/>
    <property type="match status" value="2"/>
</dbReference>
<dbReference type="InterPro" id="IPR053952">
    <property type="entry name" value="K_trans_C"/>
</dbReference>
<evidence type="ECO:0000313" key="15">
    <source>
        <dbReference type="Proteomes" id="UP000095767"/>
    </source>
</evidence>
<evidence type="ECO:0000256" key="9">
    <source>
        <dbReference type="ARBA" id="ARBA00023136"/>
    </source>
</evidence>
<keyword evidence="4 10" id="KW-0633">Potassium transport</keyword>
<dbReference type="NCBIfam" id="TIGR00794">
    <property type="entry name" value="kup"/>
    <property type="match status" value="2"/>
</dbReference>
<evidence type="ECO:0000259" key="12">
    <source>
        <dbReference type="Pfam" id="PF02705"/>
    </source>
</evidence>
<dbReference type="InterPro" id="IPR053951">
    <property type="entry name" value="K_trans_N"/>
</dbReference>
<feature type="transmembrane region" description="Helical" evidence="10">
    <location>
        <begin position="446"/>
        <end position="466"/>
    </location>
</feature>
<feature type="domain" description="K+ potassium transporter C-terminal" evidence="13">
    <location>
        <begin position="532"/>
        <end position="721"/>
    </location>
</feature>
<reference evidence="14 15" key="1">
    <citation type="submission" date="2016-09" db="EMBL/GenBank/DDBJ databases">
        <title>The draft genome of Dichanthelium oligosanthes: A C3 panicoid grass species.</title>
        <authorList>
            <person name="Studer A.J."/>
            <person name="Schnable J.C."/>
            <person name="Brutnell T.P."/>
        </authorList>
    </citation>
    <scope>NUCLEOTIDE SEQUENCE [LARGE SCALE GENOMIC DNA]</scope>
    <source>
        <strain evidence="15">cv. Kellogg 1175</strain>
        <tissue evidence="14">Leaf</tissue>
    </source>
</reference>
<feature type="transmembrane region" description="Helical" evidence="10">
    <location>
        <begin position="1134"/>
        <end position="1157"/>
    </location>
</feature>
<dbReference type="Proteomes" id="UP000095767">
    <property type="component" value="Unassembled WGS sequence"/>
</dbReference>
<evidence type="ECO:0000256" key="6">
    <source>
        <dbReference type="ARBA" id="ARBA00022958"/>
    </source>
</evidence>
<sequence length="1456" mass="163254">MALETDKQEPTEAQKNGRKLQRGDSLYEDAEKASGTRYHGFEDGWARTLHLAFQCIGVIYGDIGTSPLYVYASTFTSGINNADDLYGVLSLILYSIILLPMIKYVFIVLYANDNGDGGTFALYSLKSRYAKVSLIPNQQADDAMVSNYGLETISAPMRRAQWTKNRLENSKVAKVAIFLLTILGTSMVISDGVLTPAISVLSAVSGLQEKAPQLKQDQIVWISVAILVVLFSIQRFGTDKVGYSFAPIILLWFLFIGGIGIYNLIKYDIGVLRAFYPKYIVDYFKTNGKGAWISLGGILLCFTGTEAMFADLGHFNIRSVQLSFSFILFPSVSLAYIGQAAFLRKHPEQVLDTFYKSIPGPMFWPTFIIAVSAAIIASQAMISGAFAIISQSQTLGCFPRVKVLHTSKLYEEQVYIPEINFVLGLLCVIVTFAFQTTTNIGNAYGICVTSVMVITTMLLVIVMLLIWRGGYLPIVTATVLVIIMSVWHYVHVKKYWYELEHIVTNEDMRELIQTHDVKRTSGVGFLYTELVQDRFHFRKVESRASRMFRCVARYGYSDTIEGAKEFADSLVEGLQSYIEEVHFVKSMQIQETEAETTSITDSNTRIRKAGSSTVYIEEALRPSETTDLTQPQISSYSEHSSGRISEDQSHTIAEEKQFIWTELQKGVVYILGETEIRARPNSSIFKKIVVNYMYSFLRKNFRQGEKAFEIPRQQVLKVGMVKLYISDFEALKLESFVQIFMLAFQSVGIIYGDVGTSPLYAISSTFPDGIKHHDDLLGVLSLILYTLILIPMVKYVFIVLYADDNGDGGTFALYSLISRHAKVRLIPNQQAEDAMVSNYGIEAPSSQLRRAQWLKQKLESSKAAKIGLFTITILGTSMVMGDGTLTPAISVLSAVSGIKEKVPSLTETQIVWISVPILFALFSVQRYGTDKVGYSFAPIITVWFVLIAGVGMYNLIVHEIGVLRAFNPMYIVDYFRRNGKEGWISLGGVILCVTGTEGMYADLSHFNIKAIQISFNTVLFPSVALCYMGQAAYLRKFPENVTDTFFRSIPAPMFWPTFIIAIFSAIIASQAMLSGAFAILSKALSLGCFPSVQVIHTSKSYEGQVYIPEVNFFMGLASIIITITFRTTTEIGNAYGICVVTVFSITTHLTTIVMLLIWRKKFIFVFLFYIVFSSIELIYLSSILTKFIQGGYLPFCFSLVLMALMMTWHYVHVNKYWYELDHIVPADEVTALLKKHDVRRIPGVGLLYSDLVQGIPPVFPRLMQKIPSIHSVFLFMSIKHLPIPHVSPAERFLFRQVGPREHRMFRCVARYGYCDMLEESGLFKGFLMERLKMFVQEEAVFETSSTTGDTQACSEASACPIVHNEEGIDSQVCGHSGNNNSDLVEKEKQLIDAEMERGVVYLMGEANVIAGPKSSIVKKIVVDYVYTFLRKNLREGEKALSIPKDELLKVGITYEI</sequence>
<feature type="domain" description="K+ potassium transporter C-terminal" evidence="13">
    <location>
        <begin position="1242"/>
        <end position="1456"/>
    </location>
</feature>
<feature type="transmembrane region" description="Helical" evidence="10">
    <location>
        <begin position="782"/>
        <end position="802"/>
    </location>
</feature>
<feature type="transmembrane region" description="Helical" evidence="10">
    <location>
        <begin position="322"/>
        <end position="343"/>
    </location>
</feature>
<evidence type="ECO:0000256" key="3">
    <source>
        <dbReference type="ARBA" id="ARBA00022448"/>
    </source>
</evidence>
<evidence type="ECO:0000256" key="8">
    <source>
        <dbReference type="ARBA" id="ARBA00023065"/>
    </source>
</evidence>
<dbReference type="GO" id="GO:0015079">
    <property type="term" value="F:potassium ion transmembrane transporter activity"/>
    <property type="evidence" value="ECO:0007669"/>
    <property type="project" value="UniProtKB-UniRule"/>
</dbReference>
<evidence type="ECO:0000256" key="5">
    <source>
        <dbReference type="ARBA" id="ARBA00022692"/>
    </source>
</evidence>
<dbReference type="InterPro" id="IPR003855">
    <property type="entry name" value="K+_transporter"/>
</dbReference>
<feature type="region of interest" description="Disordered" evidence="11">
    <location>
        <begin position="621"/>
        <end position="647"/>
    </location>
</feature>
<feature type="transmembrane region" description="Helical" evidence="10">
    <location>
        <begin position="219"/>
        <end position="237"/>
    </location>
</feature>
<comment type="caution">
    <text evidence="14">The sequence shown here is derived from an EMBL/GenBank/DDBJ whole genome shotgun (WGS) entry which is preliminary data.</text>
</comment>
<keyword evidence="15" id="KW-1185">Reference proteome</keyword>
<feature type="transmembrane region" description="Helical" evidence="10">
    <location>
        <begin position="414"/>
        <end position="434"/>
    </location>
</feature>
<name>A0A1E5VMT3_9POAL</name>
<feature type="transmembrane region" description="Helical" evidence="10">
    <location>
        <begin position="1013"/>
        <end position="1033"/>
    </location>
</feature>
<evidence type="ECO:0000256" key="11">
    <source>
        <dbReference type="SAM" id="MobiDB-lite"/>
    </source>
</evidence>
<comment type="function">
    <text evidence="10">Potassium transporter.</text>
</comment>
<dbReference type="OrthoDB" id="504708at2759"/>
<feature type="transmembrane region" description="Helical" evidence="10">
    <location>
        <begin position="243"/>
        <end position="265"/>
    </location>
</feature>
<dbReference type="Pfam" id="PF22776">
    <property type="entry name" value="K_trans_C"/>
    <property type="match status" value="2"/>
</dbReference>
<feature type="transmembrane region" description="Helical" evidence="10">
    <location>
        <begin position="1162"/>
        <end position="1180"/>
    </location>
</feature>
<comment type="subcellular location">
    <subcellularLocation>
        <location evidence="1 10">Membrane</location>
        <topology evidence="1 10">Multi-pass membrane protein</topology>
    </subcellularLocation>
</comment>
<dbReference type="PANTHER" id="PTHR30540:SF27">
    <property type="entry name" value="POTASSIUM TRANSPORTER"/>
    <property type="match status" value="1"/>
</dbReference>
<feature type="transmembrane region" description="Helical" evidence="10">
    <location>
        <begin position="1192"/>
        <end position="1211"/>
    </location>
</feature>
<feature type="compositionally biased region" description="Polar residues" evidence="11">
    <location>
        <begin position="623"/>
        <end position="639"/>
    </location>
</feature>
<feature type="transmembrane region" description="Helical" evidence="10">
    <location>
        <begin position="909"/>
        <end position="928"/>
    </location>
</feature>
<keyword evidence="5 10" id="KW-0812">Transmembrane</keyword>
<feature type="transmembrane region" description="Helical" evidence="10">
    <location>
        <begin position="85"/>
        <end position="111"/>
    </location>
</feature>
<keyword evidence="9 10" id="KW-0472">Membrane</keyword>
<feature type="compositionally biased region" description="Basic and acidic residues" evidence="11">
    <location>
        <begin position="1"/>
        <end position="12"/>
    </location>
</feature>
<accession>A0A1E5VMT3</accession>
<evidence type="ECO:0000256" key="10">
    <source>
        <dbReference type="RuleBase" id="RU321113"/>
    </source>
</evidence>
<evidence type="ECO:0000256" key="7">
    <source>
        <dbReference type="ARBA" id="ARBA00022989"/>
    </source>
</evidence>
<keyword evidence="3" id="KW-0813">Transport</keyword>
<feature type="transmembrane region" description="Helical" evidence="10">
    <location>
        <begin position="291"/>
        <end position="310"/>
    </location>
</feature>
<evidence type="ECO:0000256" key="4">
    <source>
        <dbReference type="ARBA" id="ARBA00022538"/>
    </source>
</evidence>
<evidence type="ECO:0000313" key="14">
    <source>
        <dbReference type="EMBL" id="OEL26435.1"/>
    </source>
</evidence>
<feature type="transmembrane region" description="Helical" evidence="10">
    <location>
        <begin position="472"/>
        <end position="490"/>
    </location>
</feature>
<evidence type="ECO:0000256" key="2">
    <source>
        <dbReference type="ARBA" id="ARBA00008440"/>
    </source>
</evidence>
<feature type="transmembrane region" description="Helical" evidence="10">
    <location>
        <begin position="739"/>
        <end position="762"/>
    </location>
</feature>
<feature type="transmembrane region" description="Helical" evidence="10">
    <location>
        <begin position="363"/>
        <end position="389"/>
    </location>
</feature>
<dbReference type="EMBL" id="LWDX02034585">
    <property type="protein sequence ID" value="OEL26435.1"/>
    <property type="molecule type" value="Genomic_DNA"/>
</dbReference>
<evidence type="ECO:0000256" key="1">
    <source>
        <dbReference type="ARBA" id="ARBA00004141"/>
    </source>
</evidence>
<feature type="domain" description="K+ potassium transporter integral membrane" evidence="12">
    <location>
        <begin position="51"/>
        <end position="468"/>
    </location>
</feature>
<feature type="transmembrane region" description="Helical" evidence="10">
    <location>
        <begin position="1053"/>
        <end position="1080"/>
    </location>
</feature>
<dbReference type="GO" id="GO:0016020">
    <property type="term" value="C:membrane"/>
    <property type="evidence" value="ECO:0007669"/>
    <property type="project" value="UniProtKB-SubCell"/>
</dbReference>
<feature type="transmembrane region" description="Helical" evidence="10">
    <location>
        <begin position="1110"/>
        <end position="1128"/>
    </location>
</feature>
<protein>
    <recommendedName>
        <fullName evidence="10">Potassium transporter</fullName>
    </recommendedName>
</protein>
<keyword evidence="6 10" id="KW-0630">Potassium</keyword>
<keyword evidence="8 10" id="KW-0406">Ion transport</keyword>